<dbReference type="SMART" id="SM00490">
    <property type="entry name" value="HELICc"/>
    <property type="match status" value="1"/>
</dbReference>
<dbReference type="InterPro" id="IPR047112">
    <property type="entry name" value="RecG/Mfd"/>
</dbReference>
<dbReference type="Pfam" id="PF19833">
    <property type="entry name" value="RecG_dom3_C"/>
    <property type="match status" value="1"/>
</dbReference>
<feature type="domain" description="Helicase ATP-binding" evidence="16">
    <location>
        <begin position="280"/>
        <end position="442"/>
    </location>
</feature>
<dbReference type="PANTHER" id="PTHR47964">
    <property type="entry name" value="ATP-DEPENDENT DNA HELICASE HOMOLOG RECG, CHLOROPLASTIC"/>
    <property type="match status" value="1"/>
</dbReference>
<evidence type="ECO:0000256" key="8">
    <source>
        <dbReference type="ARBA" id="ARBA00023125"/>
    </source>
</evidence>
<keyword evidence="7 15" id="KW-0067">ATP-binding</keyword>
<keyword evidence="8" id="KW-0238">DNA-binding</keyword>
<comment type="similarity">
    <text evidence="1 15">Belongs to the helicase family. RecG subfamily.</text>
</comment>
<dbReference type="CDD" id="cd04488">
    <property type="entry name" value="RecG_wedge_OBF"/>
    <property type="match status" value="1"/>
</dbReference>
<feature type="domain" description="Helicase C-terminal" evidence="17">
    <location>
        <begin position="461"/>
        <end position="626"/>
    </location>
</feature>
<dbReference type="NCBIfam" id="NF008165">
    <property type="entry name" value="PRK10917.1-3"/>
    <property type="match status" value="1"/>
</dbReference>
<evidence type="ECO:0000259" key="17">
    <source>
        <dbReference type="PROSITE" id="PS51194"/>
    </source>
</evidence>
<evidence type="ECO:0000256" key="4">
    <source>
        <dbReference type="ARBA" id="ARBA00022763"/>
    </source>
</evidence>
<evidence type="ECO:0000259" key="16">
    <source>
        <dbReference type="PROSITE" id="PS51192"/>
    </source>
</evidence>
<comment type="function">
    <text evidence="15">Plays a critical role in recombination and DNA repair. Helps process Holliday junction intermediates to mature products by catalyzing branch migration. Has replication fork regression activity, unwinds stalled or blocked replication forks to make a HJ that can be resolved. Has a DNA unwinding activity characteristic of a DNA helicase with 3'-5' polarity.</text>
</comment>
<dbReference type="EMBL" id="JAUSRL010000008">
    <property type="protein sequence ID" value="MDP9961928.1"/>
    <property type="molecule type" value="Genomic_DNA"/>
</dbReference>
<evidence type="ECO:0000256" key="2">
    <source>
        <dbReference type="ARBA" id="ARBA00017846"/>
    </source>
</evidence>
<keyword evidence="3 15" id="KW-0547">Nucleotide-binding</keyword>
<dbReference type="PROSITE" id="PS51194">
    <property type="entry name" value="HELICASE_CTER"/>
    <property type="match status" value="1"/>
</dbReference>
<keyword evidence="9 15" id="KW-0233">DNA recombination</keyword>
<evidence type="ECO:0000256" key="3">
    <source>
        <dbReference type="ARBA" id="ARBA00022741"/>
    </source>
</evidence>
<evidence type="ECO:0000256" key="9">
    <source>
        <dbReference type="ARBA" id="ARBA00023172"/>
    </source>
</evidence>
<evidence type="ECO:0000256" key="6">
    <source>
        <dbReference type="ARBA" id="ARBA00022806"/>
    </source>
</evidence>
<dbReference type="SUPFAM" id="SSF52540">
    <property type="entry name" value="P-loop containing nucleoside triphosphate hydrolases"/>
    <property type="match status" value="2"/>
</dbReference>
<organism evidence="18 19">
    <name type="scientific">Chryseobacterium lathyri</name>
    <dbReference type="NCBI Taxonomy" id="395933"/>
    <lineage>
        <taxon>Bacteria</taxon>
        <taxon>Pseudomonadati</taxon>
        <taxon>Bacteroidota</taxon>
        <taxon>Flavobacteriia</taxon>
        <taxon>Flavobacteriales</taxon>
        <taxon>Weeksellaceae</taxon>
        <taxon>Chryseobacterium group</taxon>
        <taxon>Chryseobacterium</taxon>
    </lineage>
</organism>
<dbReference type="PROSITE" id="PS51192">
    <property type="entry name" value="HELICASE_ATP_BIND_1"/>
    <property type="match status" value="1"/>
</dbReference>
<evidence type="ECO:0000256" key="12">
    <source>
        <dbReference type="ARBA" id="ARBA00034617"/>
    </source>
</evidence>
<dbReference type="InterPro" id="IPR004609">
    <property type="entry name" value="ATP-dep_DNA_helicase_RecG"/>
</dbReference>
<dbReference type="CDD" id="cd17992">
    <property type="entry name" value="DEXHc_RecG"/>
    <property type="match status" value="1"/>
</dbReference>
<evidence type="ECO:0000256" key="10">
    <source>
        <dbReference type="ARBA" id="ARBA00023204"/>
    </source>
</evidence>
<dbReference type="InterPro" id="IPR033454">
    <property type="entry name" value="RecG_wedge"/>
</dbReference>
<dbReference type="GO" id="GO:0003678">
    <property type="term" value="F:DNA helicase activity"/>
    <property type="evidence" value="ECO:0007669"/>
    <property type="project" value="UniProtKB-EC"/>
</dbReference>
<dbReference type="Pfam" id="PF00270">
    <property type="entry name" value="DEAD"/>
    <property type="match status" value="1"/>
</dbReference>
<dbReference type="Pfam" id="PF17191">
    <property type="entry name" value="RecG_wedge"/>
    <property type="match status" value="1"/>
</dbReference>
<dbReference type="Pfam" id="PF00271">
    <property type="entry name" value="Helicase_C"/>
    <property type="match status" value="1"/>
</dbReference>
<dbReference type="PANTHER" id="PTHR47964:SF1">
    <property type="entry name" value="ATP-DEPENDENT DNA HELICASE HOMOLOG RECG, CHLOROPLASTIC"/>
    <property type="match status" value="1"/>
</dbReference>
<keyword evidence="10 15" id="KW-0234">DNA repair</keyword>
<reference evidence="18 19" key="1">
    <citation type="submission" date="2023-07" db="EMBL/GenBank/DDBJ databases">
        <title>Sorghum-associated microbial communities from plants grown in Nebraska, USA.</title>
        <authorList>
            <person name="Schachtman D."/>
        </authorList>
    </citation>
    <scope>NUCLEOTIDE SEQUENCE [LARGE SCALE GENOMIC DNA]</scope>
    <source>
        <strain evidence="18 19">CC351</strain>
    </source>
</reference>
<evidence type="ECO:0000256" key="15">
    <source>
        <dbReference type="RuleBase" id="RU363016"/>
    </source>
</evidence>
<dbReference type="RefSeq" id="WP_306846182.1">
    <property type="nucleotide sequence ID" value="NZ_JAUSRL010000008.1"/>
</dbReference>
<dbReference type="SMART" id="SM00487">
    <property type="entry name" value="DEXDc"/>
    <property type="match status" value="1"/>
</dbReference>
<sequence>MTLDTSIEYVKGIGPDRAKLIKNVLGLSTVDDLLNFYPIRYLDKSKVFKISQLEESSIEVQLKGRITQVQEIQTGKVKRLSAKFNDDTGTMDLVWFQYSKWLKEQIPINREVYIFGKINVFNRQFSMPHPEIEAEENKESDTRLKPIYPSSEKLTKRGLNQRFFQVVLRNICKEIPNLIEENLPDYMMKAFKFLSRQHTFLNIHFPKDMQHFEKADNRLKFEESFFFQLGYALKKIHHKSHSPGNPFPVVGDHFNSFYNHHIPFDLTNAQKKVLKEIRLDMKRPIQMNRLLQGDVGSGKTMVALLTMLIAMDNGFQSCMMAPTEILAQQHYNGIKDLLEATDINVRLLTGSSKTSERKIIHEELENGTLSILVGTHAVLEDKVKFKNLGLAIIDEQHRFGVAQRAKLWAKNKIPPHILVMTATPIPRTLAMSFYSDLDVSVIDEMPVGRKPIITAHRREKDRTYVYNFCRDEIKKGRQVYFVYPLIEESETLDYKNLMEGLDHVMNAFSDYNVTMLHGKMKPAEKDIAMNYFASGKAEIMVATTVIEVGVNVPNASVMVIESSERFGLSQLHQLRGRVGRGAEQSYCILMTSDKLSKESRTRIKTMTETNDGFKISEVDMQLRGPGDILGTQQSGVVDFKRLDLVNDSVIIKTTKNTVDKILEVDPHLTKPDNLIIKSYYLKYYKGKNKWSKIS</sequence>
<protein>
    <recommendedName>
        <fullName evidence="2 15">ATP-dependent DNA helicase RecG</fullName>
        <ecNumber evidence="13 15">5.6.2.4</ecNumber>
    </recommendedName>
</protein>
<dbReference type="InterPro" id="IPR012340">
    <property type="entry name" value="NA-bd_OB-fold"/>
</dbReference>
<comment type="catalytic activity">
    <reaction evidence="14 15">
        <text>ATP + H2O = ADP + phosphate + H(+)</text>
        <dbReference type="Rhea" id="RHEA:13065"/>
        <dbReference type="ChEBI" id="CHEBI:15377"/>
        <dbReference type="ChEBI" id="CHEBI:15378"/>
        <dbReference type="ChEBI" id="CHEBI:30616"/>
        <dbReference type="ChEBI" id="CHEBI:43474"/>
        <dbReference type="ChEBI" id="CHEBI:456216"/>
        <dbReference type="EC" id="5.6.2.4"/>
    </reaction>
</comment>
<dbReference type="InterPro" id="IPR001650">
    <property type="entry name" value="Helicase_C-like"/>
</dbReference>
<evidence type="ECO:0000256" key="13">
    <source>
        <dbReference type="ARBA" id="ARBA00034808"/>
    </source>
</evidence>
<comment type="catalytic activity">
    <reaction evidence="12 15">
        <text>Couples ATP hydrolysis with the unwinding of duplex DNA by translocating in the 3'-5' direction.</text>
        <dbReference type="EC" id="5.6.2.4"/>
    </reaction>
</comment>
<dbReference type="NCBIfam" id="TIGR00643">
    <property type="entry name" value="recG"/>
    <property type="match status" value="1"/>
</dbReference>
<dbReference type="Gene3D" id="3.40.50.300">
    <property type="entry name" value="P-loop containing nucleotide triphosphate hydrolases"/>
    <property type="match status" value="2"/>
</dbReference>
<dbReference type="GO" id="GO:0016787">
    <property type="term" value="F:hydrolase activity"/>
    <property type="evidence" value="ECO:0007669"/>
    <property type="project" value="UniProtKB-KW"/>
</dbReference>
<name>A0ABT9SR58_9FLAO</name>
<accession>A0ABT9SR58</accession>
<keyword evidence="4 15" id="KW-0227">DNA damage</keyword>
<evidence type="ECO:0000313" key="19">
    <source>
        <dbReference type="Proteomes" id="UP001235513"/>
    </source>
</evidence>
<keyword evidence="6 15" id="KW-0347">Helicase</keyword>
<gene>
    <name evidence="18" type="ORF">J2T04_003841</name>
</gene>
<evidence type="ECO:0000256" key="1">
    <source>
        <dbReference type="ARBA" id="ARBA00007504"/>
    </source>
</evidence>
<keyword evidence="5 15" id="KW-0378">Hydrolase</keyword>
<keyword evidence="11" id="KW-0413">Isomerase</keyword>
<proteinExistence type="inferred from homology"/>
<dbReference type="Proteomes" id="UP001235513">
    <property type="component" value="Unassembled WGS sequence"/>
</dbReference>
<evidence type="ECO:0000313" key="18">
    <source>
        <dbReference type="EMBL" id="MDP9961928.1"/>
    </source>
</evidence>
<evidence type="ECO:0000256" key="14">
    <source>
        <dbReference type="ARBA" id="ARBA00048988"/>
    </source>
</evidence>
<keyword evidence="19" id="KW-1185">Reference proteome</keyword>
<evidence type="ECO:0000256" key="5">
    <source>
        <dbReference type="ARBA" id="ARBA00022801"/>
    </source>
</evidence>
<evidence type="ECO:0000256" key="7">
    <source>
        <dbReference type="ARBA" id="ARBA00022840"/>
    </source>
</evidence>
<dbReference type="SUPFAM" id="SSF50249">
    <property type="entry name" value="Nucleic acid-binding proteins"/>
    <property type="match status" value="1"/>
</dbReference>
<dbReference type="InterPro" id="IPR014001">
    <property type="entry name" value="Helicase_ATP-bd"/>
</dbReference>
<evidence type="ECO:0000256" key="11">
    <source>
        <dbReference type="ARBA" id="ARBA00023235"/>
    </source>
</evidence>
<dbReference type="InterPro" id="IPR011545">
    <property type="entry name" value="DEAD/DEAH_box_helicase_dom"/>
</dbReference>
<dbReference type="EC" id="5.6.2.4" evidence="13 15"/>
<comment type="caution">
    <text evidence="18">The sequence shown here is derived from an EMBL/GenBank/DDBJ whole genome shotgun (WGS) entry which is preliminary data.</text>
</comment>
<dbReference type="Gene3D" id="2.40.50.140">
    <property type="entry name" value="Nucleic acid-binding proteins"/>
    <property type="match status" value="1"/>
</dbReference>
<dbReference type="NCBIfam" id="NF008168">
    <property type="entry name" value="PRK10917.2-2"/>
    <property type="match status" value="1"/>
</dbReference>
<dbReference type="InterPro" id="IPR027417">
    <property type="entry name" value="P-loop_NTPase"/>
</dbReference>
<dbReference type="InterPro" id="IPR045562">
    <property type="entry name" value="RecG_dom3_C"/>
</dbReference>